<sequence>MKQKTKGYLAFAFLGGILLTSTVLFALPPPPATMTEEEVAMEEQGITITNTPMDNFPDDQRATFCGIGDPKSTSYVKEYEIPTVCTQPLAIKVAPDGNVWFVESNTGKIAKFNPVSEIFTEFENDLWPEGARTMSWGMDYSPDGKMWYTDGSFDSIWRFDTINEEYDAVSYPVSEEGSLPQKLTIHGSNIIVNDFTGSKITFLDLTQNTDEITYSSVVAPIPNSFTGDFGIDSQNNLWYTNWVPETTGLLLKFNIEQYKQDSYLVGTGVDIPLEDYFEVYDFPQDLNTANGLSIDENDNVWIVDTSSSFFFKFNPNDETFTKFVTSKPQLSTYGNATGVIKSPISRPYWSQTDMNGNLFFNEQTSNQLAVFDIGNAQLVEYMVPSKNPNWADCEDKSKSNCGVAQIFGFDVMDDKIWFTEWAENKIGVVDLNKPLPFTVKINDESITLKKGETKTVTLSVKHSSSNVEDIEFNFAHTASSVTLSSDISVSHNFLNPNEISVSITASEISLSGDYKLLLGISNSEVTISKYIDVTIEP</sequence>
<dbReference type="GO" id="GO:0016829">
    <property type="term" value="F:lyase activity"/>
    <property type="evidence" value="ECO:0007669"/>
    <property type="project" value="UniProtKB-KW"/>
</dbReference>
<dbReference type="PANTHER" id="PTHR40274:SF3">
    <property type="entry name" value="VIRGINIAMYCIN B LYASE"/>
    <property type="match status" value="1"/>
</dbReference>
<organism evidence="1">
    <name type="scientific">uncultured marine thaumarchaeote KM3_16_C10</name>
    <dbReference type="NCBI Taxonomy" id="1456042"/>
    <lineage>
        <taxon>Archaea</taxon>
        <taxon>Nitrososphaerota</taxon>
        <taxon>environmental samples</taxon>
    </lineage>
</organism>
<dbReference type="InterPro" id="IPR015943">
    <property type="entry name" value="WD40/YVTN_repeat-like_dom_sf"/>
</dbReference>
<protein>
    <submittedName>
        <fullName evidence="1">Streptogramin lyase</fullName>
    </submittedName>
</protein>
<dbReference type="EMBL" id="KF900692">
    <property type="protein sequence ID" value="AIF03872.1"/>
    <property type="molecule type" value="Genomic_DNA"/>
</dbReference>
<evidence type="ECO:0000313" key="1">
    <source>
        <dbReference type="EMBL" id="AIF03872.1"/>
    </source>
</evidence>
<proteinExistence type="predicted"/>
<dbReference type="PANTHER" id="PTHR40274">
    <property type="entry name" value="VIRGINIAMYCIN B LYASE"/>
    <property type="match status" value="1"/>
</dbReference>
<accession>A0A075GPB2</accession>
<dbReference type="AlphaFoldDB" id="A0A075GPB2"/>
<dbReference type="SUPFAM" id="SSF101898">
    <property type="entry name" value="NHL repeat"/>
    <property type="match status" value="1"/>
</dbReference>
<reference evidence="1" key="1">
    <citation type="journal article" date="2014" name="Genome Biol. Evol.">
        <title>Pangenome evidence for extensive interdomain horizontal transfer affecting lineage core and shell genes in uncultured planktonic thaumarchaeota and euryarchaeota.</title>
        <authorList>
            <person name="Deschamps P."/>
            <person name="Zivanovic Y."/>
            <person name="Moreira D."/>
            <person name="Rodriguez-Valera F."/>
            <person name="Lopez-Garcia P."/>
        </authorList>
    </citation>
    <scope>NUCLEOTIDE SEQUENCE</scope>
</reference>
<keyword evidence="1" id="KW-0456">Lyase</keyword>
<dbReference type="InterPro" id="IPR051344">
    <property type="entry name" value="Vgb"/>
</dbReference>
<name>A0A075GPB2_9ARCH</name>
<dbReference type="Gene3D" id="2.130.10.10">
    <property type="entry name" value="YVTN repeat-like/Quinoprotein amine dehydrogenase"/>
    <property type="match status" value="2"/>
</dbReference>